<reference evidence="5" key="1">
    <citation type="submission" date="2020-11" db="EMBL/GenBank/DDBJ databases">
        <authorList>
            <person name="Tran Van P."/>
        </authorList>
    </citation>
    <scope>NUCLEOTIDE SEQUENCE</scope>
</reference>
<dbReference type="SUPFAM" id="SSF52540">
    <property type="entry name" value="P-loop containing nucleoside triphosphate hydrolases"/>
    <property type="match status" value="2"/>
</dbReference>
<organism evidence="5">
    <name type="scientific">Medioppia subpectinata</name>
    <dbReference type="NCBI Taxonomy" id="1979941"/>
    <lineage>
        <taxon>Eukaryota</taxon>
        <taxon>Metazoa</taxon>
        <taxon>Ecdysozoa</taxon>
        <taxon>Arthropoda</taxon>
        <taxon>Chelicerata</taxon>
        <taxon>Arachnida</taxon>
        <taxon>Acari</taxon>
        <taxon>Acariformes</taxon>
        <taxon>Sarcoptiformes</taxon>
        <taxon>Oribatida</taxon>
        <taxon>Brachypylina</taxon>
        <taxon>Oppioidea</taxon>
        <taxon>Oppiidae</taxon>
        <taxon>Medioppia</taxon>
    </lineage>
</organism>
<dbReference type="Pfam" id="PF00685">
    <property type="entry name" value="Sulfotransfer_1"/>
    <property type="match status" value="1"/>
</dbReference>
<dbReference type="EMBL" id="OC863457">
    <property type="protein sequence ID" value="CAD7631016.1"/>
    <property type="molecule type" value="Genomic_DNA"/>
</dbReference>
<dbReference type="Gene3D" id="3.40.50.300">
    <property type="entry name" value="P-loop containing nucleotide triphosphate hydrolases"/>
    <property type="match status" value="2"/>
</dbReference>
<dbReference type="GO" id="GO:0016746">
    <property type="term" value="F:acyltransferase activity"/>
    <property type="evidence" value="ECO:0007669"/>
    <property type="project" value="InterPro"/>
</dbReference>
<dbReference type="Proteomes" id="UP000759131">
    <property type="component" value="Unassembled WGS sequence"/>
</dbReference>
<dbReference type="InterPro" id="IPR016035">
    <property type="entry name" value="Acyl_Trfase/lysoPLipase"/>
</dbReference>
<evidence type="ECO:0000313" key="6">
    <source>
        <dbReference type="Proteomes" id="UP000759131"/>
    </source>
</evidence>
<name>A0A7R9Q3H6_9ACAR</name>
<dbReference type="AlphaFoldDB" id="A0A7R9Q3H6"/>
<dbReference type="InterPro" id="IPR027417">
    <property type="entry name" value="P-loop_NTPase"/>
</dbReference>
<feature type="region of interest" description="Disordered" evidence="3">
    <location>
        <begin position="30"/>
        <end position="60"/>
    </location>
</feature>
<dbReference type="Gene3D" id="3.40.366.10">
    <property type="entry name" value="Malonyl-Coenzyme A Acyl Carrier Protein, domain 2"/>
    <property type="match status" value="1"/>
</dbReference>
<evidence type="ECO:0000256" key="1">
    <source>
        <dbReference type="ARBA" id="ARBA00005771"/>
    </source>
</evidence>
<dbReference type="InterPro" id="IPR016039">
    <property type="entry name" value="Thiolase-like"/>
</dbReference>
<evidence type="ECO:0000256" key="3">
    <source>
        <dbReference type="SAM" id="MobiDB-lite"/>
    </source>
</evidence>
<dbReference type="Gene3D" id="3.30.70.250">
    <property type="entry name" value="Malonyl-CoA ACP transacylase, ACP-binding"/>
    <property type="match status" value="1"/>
</dbReference>
<dbReference type="InterPro" id="IPR001227">
    <property type="entry name" value="Ac_transferase_dom_sf"/>
</dbReference>
<dbReference type="Gene3D" id="3.30.70.3290">
    <property type="match status" value="1"/>
</dbReference>
<dbReference type="OrthoDB" id="205623at2759"/>
<feature type="non-terminal residue" evidence="5">
    <location>
        <position position="1"/>
    </location>
</feature>
<dbReference type="PANTHER" id="PTHR11783">
    <property type="entry name" value="SULFOTRANSFERASE SULT"/>
    <property type="match status" value="1"/>
</dbReference>
<comment type="similarity">
    <text evidence="1">Belongs to the sulfotransferase 1 family.</text>
</comment>
<gene>
    <name evidence="5" type="ORF">OSB1V03_LOCUS11427</name>
</gene>
<feature type="domain" description="Sulfotransferase" evidence="4">
    <location>
        <begin position="162"/>
        <end position="265"/>
    </location>
</feature>
<evidence type="ECO:0000259" key="4">
    <source>
        <dbReference type="Pfam" id="PF00685"/>
    </source>
</evidence>
<dbReference type="Gene3D" id="3.40.47.10">
    <property type="match status" value="1"/>
</dbReference>
<evidence type="ECO:0000313" key="5">
    <source>
        <dbReference type="EMBL" id="CAD7631016.1"/>
    </source>
</evidence>
<protein>
    <recommendedName>
        <fullName evidence="4">Sulfotransferase domain-containing protein</fullName>
    </recommendedName>
</protein>
<evidence type="ECO:0000256" key="2">
    <source>
        <dbReference type="ARBA" id="ARBA00022679"/>
    </source>
</evidence>
<dbReference type="GO" id="GO:0008146">
    <property type="term" value="F:sulfotransferase activity"/>
    <property type="evidence" value="ECO:0007669"/>
    <property type="project" value="InterPro"/>
</dbReference>
<accession>A0A7R9Q3H6</accession>
<keyword evidence="6" id="KW-1185">Reference proteome</keyword>
<dbReference type="InterPro" id="IPR000863">
    <property type="entry name" value="Sulfotransferase_dom"/>
</dbReference>
<keyword evidence="2" id="KW-0808">Transferase</keyword>
<dbReference type="SUPFAM" id="SSF52151">
    <property type="entry name" value="FabD/lysophospholipase-like"/>
    <property type="match status" value="1"/>
</dbReference>
<sequence length="814" mass="90912">MVKIHHSNILEHNNRLDTITDTDGTTKKCGREGTNCEAKPDELPITSPKVSATQTPKPRPIAEVPTLRTRKHCESIAVPIVTAFVTYMQTFAPNYPNRPLLTAHQSSQRHRRSAQHPLLFKRTGSLLDDKQHYSERTPKVVTPENTDRVRELLVMGLFEVSSDVCVSCYHFHHMIKKTIDWVDFSQLFIDGHLSTGDWLSHVTDFWLTYGTVNHPNVLFIAYEELIADSAAMIATIARFLGKQFTAETVANITTHCSLQTMRDITRNSAAMIATIARFIGKQFTAETVANITTHCSLQTMRDNPMANHSDIMTASAKPGAQFVRKGIIGDWRAHMTDTQSALFDERFGQPLRAIGLRVFDNLASAETCIRTTGRIINNWRGRGEQQFCLGCQKGSRILNKCKSNMRITHKGTAGALPIVAIVLKTAKPSVYNIESILTKGNSCAPTVSRVGHLYRALRHPKLSINAFSLIMSSKQTFVNTSNEGICDQYMNHNSQHNSVNIDYTESMDKMLNNVLYAAIIDTEPEAQESGVQNGRQPQQQSRLVVVSGRSQRIVQNILDFGFGGDRKADDEFRTLLDNAFKGKSRTNGVTDRVDDELWRGFAVFTRTTDRNRFQQISRHIARQSAQNKPSIWFMFTGIRPGIARSVPALMTIPAFKASVEMSAQLLSPLGVDAIECLTETKDKMTALDNQNIHRVFIAIIIYHLAFDDTLNAVGITPDGYLGGSLGELMCLYMDGLCDRRQCLAICHAICPSVGPHPLWALCATNAWHEIRRHCMDRTDICPSGHFSDSCVTAYGTEVAVRELRDVLGNNNVLD</sequence>
<dbReference type="EMBL" id="CAJPIZ010008882">
    <property type="protein sequence ID" value="CAG2111446.1"/>
    <property type="molecule type" value="Genomic_DNA"/>
</dbReference>
<proteinExistence type="inferred from homology"/>